<dbReference type="EMBL" id="CAJNOR010013206">
    <property type="protein sequence ID" value="CAF1672045.1"/>
    <property type="molecule type" value="Genomic_DNA"/>
</dbReference>
<evidence type="ECO:0000256" key="1">
    <source>
        <dbReference type="SAM" id="MobiDB-lite"/>
    </source>
</evidence>
<evidence type="ECO:0000313" key="2">
    <source>
        <dbReference type="EMBL" id="CAF1672045.1"/>
    </source>
</evidence>
<feature type="region of interest" description="Disordered" evidence="1">
    <location>
        <begin position="90"/>
        <end position="121"/>
    </location>
</feature>
<name>A0A816G931_ADIRI</name>
<feature type="region of interest" description="Disordered" evidence="1">
    <location>
        <begin position="1"/>
        <end position="48"/>
    </location>
</feature>
<sequence length="121" mass="13539">MNREKHVYERVDGNDFPSVSSSFSAPPPPVPVRMPKKKVDSPPEQPPPEEWRVWFGGVVNQMSADMKSMSVDIKSLSADIRRLVLAIEGGGRGSDEERGRRGMSVGGRPRFNDVRLPLRRP</sequence>
<organism evidence="2 3">
    <name type="scientific">Adineta ricciae</name>
    <name type="common">Rotifer</name>
    <dbReference type="NCBI Taxonomy" id="249248"/>
    <lineage>
        <taxon>Eukaryota</taxon>
        <taxon>Metazoa</taxon>
        <taxon>Spiralia</taxon>
        <taxon>Gnathifera</taxon>
        <taxon>Rotifera</taxon>
        <taxon>Eurotatoria</taxon>
        <taxon>Bdelloidea</taxon>
        <taxon>Adinetida</taxon>
        <taxon>Adinetidae</taxon>
        <taxon>Adineta</taxon>
    </lineage>
</organism>
<proteinExistence type="predicted"/>
<keyword evidence="3" id="KW-1185">Reference proteome</keyword>
<feature type="compositionally biased region" description="Basic and acidic residues" evidence="1">
    <location>
        <begin position="1"/>
        <end position="13"/>
    </location>
</feature>
<protein>
    <submittedName>
        <fullName evidence="2">Uncharacterized protein</fullName>
    </submittedName>
</protein>
<reference evidence="2" key="1">
    <citation type="submission" date="2021-02" db="EMBL/GenBank/DDBJ databases">
        <authorList>
            <person name="Nowell W R."/>
        </authorList>
    </citation>
    <scope>NUCLEOTIDE SEQUENCE</scope>
</reference>
<gene>
    <name evidence="2" type="ORF">XAT740_LOCUS58873</name>
</gene>
<dbReference type="AlphaFoldDB" id="A0A816G931"/>
<comment type="caution">
    <text evidence="2">The sequence shown here is derived from an EMBL/GenBank/DDBJ whole genome shotgun (WGS) entry which is preliminary data.</text>
</comment>
<dbReference type="Proteomes" id="UP000663828">
    <property type="component" value="Unassembled WGS sequence"/>
</dbReference>
<accession>A0A816G931</accession>
<evidence type="ECO:0000313" key="3">
    <source>
        <dbReference type="Proteomes" id="UP000663828"/>
    </source>
</evidence>